<dbReference type="Pfam" id="PF00326">
    <property type="entry name" value="Peptidase_S9"/>
    <property type="match status" value="1"/>
</dbReference>
<name>A0ABV2QPD8_9MICO</name>
<dbReference type="InterPro" id="IPR050300">
    <property type="entry name" value="GDXG_lipolytic_enzyme"/>
</dbReference>
<evidence type="ECO:0000256" key="1">
    <source>
        <dbReference type="ARBA" id="ARBA00022801"/>
    </source>
</evidence>
<accession>A0ABV2QPD8</accession>
<comment type="caution">
    <text evidence="3">The sequence shown here is derived from an EMBL/GenBank/DDBJ whole genome shotgun (WGS) entry which is preliminary data.</text>
</comment>
<dbReference type="PANTHER" id="PTHR48081">
    <property type="entry name" value="AB HYDROLASE SUPERFAMILY PROTEIN C4A8.06C"/>
    <property type="match status" value="1"/>
</dbReference>
<protein>
    <submittedName>
        <fullName evidence="3">Acetyl esterase/lipase</fullName>
    </submittedName>
</protein>
<evidence type="ECO:0000259" key="2">
    <source>
        <dbReference type="Pfam" id="PF00326"/>
    </source>
</evidence>
<dbReference type="Proteomes" id="UP001549257">
    <property type="component" value="Unassembled WGS sequence"/>
</dbReference>
<dbReference type="Gene3D" id="3.40.50.1820">
    <property type="entry name" value="alpha/beta hydrolase"/>
    <property type="match status" value="1"/>
</dbReference>
<keyword evidence="4" id="KW-1185">Reference proteome</keyword>
<dbReference type="SUPFAM" id="SSF53474">
    <property type="entry name" value="alpha/beta-Hydrolases"/>
    <property type="match status" value="1"/>
</dbReference>
<keyword evidence="1" id="KW-0378">Hydrolase</keyword>
<dbReference type="PANTHER" id="PTHR48081:SF6">
    <property type="entry name" value="PEPTIDASE S9 PROLYL OLIGOPEPTIDASE CATALYTIC DOMAIN-CONTAINING PROTEIN"/>
    <property type="match status" value="1"/>
</dbReference>
<feature type="domain" description="Peptidase S9 prolyl oligopeptidase catalytic" evidence="2">
    <location>
        <begin position="93"/>
        <end position="219"/>
    </location>
</feature>
<proteinExistence type="predicted"/>
<organism evidence="3 4">
    <name type="scientific">Conyzicola nivalis</name>
    <dbReference type="NCBI Taxonomy" id="1477021"/>
    <lineage>
        <taxon>Bacteria</taxon>
        <taxon>Bacillati</taxon>
        <taxon>Actinomycetota</taxon>
        <taxon>Actinomycetes</taxon>
        <taxon>Micrococcales</taxon>
        <taxon>Microbacteriaceae</taxon>
        <taxon>Conyzicola</taxon>
    </lineage>
</organism>
<sequence>MTDTAAAPLADDLDFRAADGPAATPRPLMLVLPGGGYVAHADHEGRVIADWLAGLGVNALTLRYPVAPARHPDALLRAQEVVAAARTGTLDLGENVDRSRIGVIGFSAGGHLAAQLSTAAQSAARVDLAVLAYPVVSMVHEPHAGSLESLLGPASAPHARRELSQELRVDRFTPPTFLWHTGEDDAVPVSHSLRYASALAEHDVPFELHVFEGGGHGRGLARGEGPLEQWAPLCALWLGQRGWLG</sequence>
<dbReference type="InterPro" id="IPR029058">
    <property type="entry name" value="AB_hydrolase_fold"/>
</dbReference>
<evidence type="ECO:0000313" key="4">
    <source>
        <dbReference type="Proteomes" id="UP001549257"/>
    </source>
</evidence>
<dbReference type="InterPro" id="IPR001375">
    <property type="entry name" value="Peptidase_S9_cat"/>
</dbReference>
<gene>
    <name evidence="3" type="ORF">ABIE21_002357</name>
</gene>
<evidence type="ECO:0000313" key="3">
    <source>
        <dbReference type="EMBL" id="MET4582847.1"/>
    </source>
</evidence>
<reference evidence="3 4" key="1">
    <citation type="submission" date="2024-06" db="EMBL/GenBank/DDBJ databases">
        <title>Sorghum-associated microbial communities from plants grown in Nebraska, USA.</title>
        <authorList>
            <person name="Schachtman D."/>
        </authorList>
    </citation>
    <scope>NUCLEOTIDE SEQUENCE [LARGE SCALE GENOMIC DNA]</scope>
    <source>
        <strain evidence="3 4">2857</strain>
    </source>
</reference>
<dbReference type="RefSeq" id="WP_354025002.1">
    <property type="nucleotide sequence ID" value="NZ_JBEPSJ010000002.1"/>
</dbReference>
<dbReference type="EMBL" id="JBEPSJ010000002">
    <property type="protein sequence ID" value="MET4582847.1"/>
    <property type="molecule type" value="Genomic_DNA"/>
</dbReference>